<evidence type="ECO:0000313" key="2">
    <source>
        <dbReference type="EMBL" id="MIC88850.1"/>
    </source>
</evidence>
<keyword evidence="1" id="KW-0472">Membrane</keyword>
<proteinExistence type="predicted"/>
<dbReference type="PROSITE" id="PS51257">
    <property type="entry name" value="PROKAR_LIPOPROTEIN"/>
    <property type="match status" value="1"/>
</dbReference>
<dbReference type="AlphaFoldDB" id="A0A4D5R9J3"/>
<reference evidence="2" key="1">
    <citation type="journal article" date="2018" name="Toxicon">
        <title>Venom-gland transcriptomics and venom proteomics of the giant Florida blue centipede, Scolopendra viridis.</title>
        <authorList>
            <person name="Ward M.J."/>
            <person name="Rokyta D.R."/>
        </authorList>
    </citation>
    <scope>NUCLEOTIDE SEQUENCE</scope>
    <source>
        <tissue evidence="2">Venom gland</tissue>
    </source>
</reference>
<sequence>MSVAPYRMIFIALWMLIACMCFTMGSKEDKIEISAGPIVEQSSCSPKQSECEWEFDTCCPGYQCLGCNSDGKKCKCQ</sequence>
<protein>
    <submittedName>
        <fullName evidence="2">SLPTX13</fullName>
    </submittedName>
</protein>
<feature type="transmembrane region" description="Helical" evidence="1">
    <location>
        <begin position="6"/>
        <end position="25"/>
    </location>
</feature>
<dbReference type="EMBL" id="GGNE01000309">
    <property type="protein sequence ID" value="MIC88850.1"/>
    <property type="molecule type" value="Transcribed_RNA"/>
</dbReference>
<organism evidence="2">
    <name type="scientific">Scolopendra viridis</name>
    <name type="common">Giant centipede</name>
    <dbReference type="NCBI Taxonomy" id="118503"/>
    <lineage>
        <taxon>Eukaryota</taxon>
        <taxon>Metazoa</taxon>
        <taxon>Ecdysozoa</taxon>
        <taxon>Arthropoda</taxon>
        <taxon>Myriapoda</taxon>
        <taxon>Chilopoda</taxon>
        <taxon>Pleurostigmophora</taxon>
        <taxon>Scolopendromorpha</taxon>
        <taxon>Scolopendridae</taxon>
        <taxon>Scolopendra</taxon>
    </lineage>
</organism>
<name>A0A4D5R9J3_SCOVI</name>
<evidence type="ECO:0000256" key="1">
    <source>
        <dbReference type="SAM" id="Phobius"/>
    </source>
</evidence>
<gene>
    <name evidence="2" type="primary">SLPTX13</name>
</gene>
<keyword evidence="1" id="KW-1133">Transmembrane helix</keyword>
<keyword evidence="1" id="KW-0812">Transmembrane</keyword>
<accession>A0A4D5R9J3</accession>